<dbReference type="GO" id="GO:0005524">
    <property type="term" value="F:ATP binding"/>
    <property type="evidence" value="ECO:0007669"/>
    <property type="project" value="UniProtKB-KW"/>
</dbReference>
<dbReference type="CDD" id="cd00009">
    <property type="entry name" value="AAA"/>
    <property type="match status" value="1"/>
</dbReference>
<dbReference type="Pfam" id="PF10431">
    <property type="entry name" value="ClpB_D2-small"/>
    <property type="match status" value="1"/>
</dbReference>
<dbReference type="GO" id="GO:0016887">
    <property type="term" value="F:ATP hydrolysis activity"/>
    <property type="evidence" value="ECO:0007669"/>
    <property type="project" value="InterPro"/>
</dbReference>
<evidence type="ECO:0008006" key="10">
    <source>
        <dbReference type="Google" id="ProtNLM"/>
    </source>
</evidence>
<dbReference type="Gene3D" id="1.10.8.60">
    <property type="match status" value="2"/>
</dbReference>
<dbReference type="InterPro" id="IPR001270">
    <property type="entry name" value="ClpA/B"/>
</dbReference>
<feature type="domain" description="AAA+ ATPase" evidence="6">
    <location>
        <begin position="679"/>
        <end position="822"/>
    </location>
</feature>
<evidence type="ECO:0000256" key="3">
    <source>
        <dbReference type="ARBA" id="ARBA00022840"/>
    </source>
</evidence>
<proteinExistence type="predicted"/>
<dbReference type="Pfam" id="PF17871">
    <property type="entry name" value="AAA_lid_9"/>
    <property type="match status" value="1"/>
</dbReference>
<keyword evidence="4" id="KW-0143">Chaperone</keyword>
<evidence type="ECO:0000256" key="2">
    <source>
        <dbReference type="ARBA" id="ARBA00022741"/>
    </source>
</evidence>
<dbReference type="PRINTS" id="PR00300">
    <property type="entry name" value="CLPPROTEASEA"/>
</dbReference>
<dbReference type="PANTHER" id="PTHR11638">
    <property type="entry name" value="ATP-DEPENDENT CLP PROTEASE"/>
    <property type="match status" value="1"/>
</dbReference>
<name>A0A448ZBG9_9STRA</name>
<dbReference type="SMART" id="SM01086">
    <property type="entry name" value="ClpB_D2-small"/>
    <property type="match status" value="1"/>
</dbReference>
<dbReference type="InterPro" id="IPR019489">
    <property type="entry name" value="Clp_ATPase_C"/>
</dbReference>
<dbReference type="OrthoDB" id="47330at2759"/>
<protein>
    <recommendedName>
        <fullName evidence="10">Clp R domain-containing protein</fullName>
    </recommendedName>
</protein>
<feature type="signal peptide" evidence="5">
    <location>
        <begin position="1"/>
        <end position="20"/>
    </location>
</feature>
<sequence>MVVFLSHRLRSIALLAAVLCATENNNDNNNALLVRTQVAEAFSAPVVLSSRNGRLSSSSAFTGRLSVDNAGETKLALQRRTRTRRAAGTAAESSTKTRLSMAIDRMSNDCVAAIQKAHEIGKSIGLKTLRNEIIFVGIVANPERAARTLQRYKLDDLDEIEMSAVKTLKFKKEDLDPDPGFNGDNLNEPLPFSEEARIILTKACTIADRLEAPNGAVRSEHVLLALLGYDSGKKIETVPVMDLLRTIPALKKVNKETGGFTVTQFCSDLVNALPMTPISGAGEDLVVKDTVVVGGSQAAAGSTTTLNDVGVDMTQMAMDGKFDMVFGRDKEIRSALRTLGRRRKNNPCLIGDPGVGKTAIAEGVAQVLANGLKEMQNAQKASNPISKLGSKIGDFVSGGNKGSSANGASSTAETVGEGGDEEFVYDLPPCPASLVGARVISIDLAGLVAGTSNRGDFEKKMKNLIKEASEQNVILFVDEVHNLIGTGGGGDGAMNAANLLKPALARGELRLMGATTTPEYRKYIEKDGALERRFQPLSVKEPTVYETLDILGAISPKYEDFHGVKYTYNGLVAAAKLSNRYINDRFLPDKAIDMIDEAGSMVKMAEDGESYYVTEDSIQAVVAELTGIPVGKLDTGEKARLKNLEEELEKRIKGQSPAVRSVAKSIRRARSGMRDGKRPVASLLFCGPTGVGKTELCKALAETYYGQEKSMVRIDMSEYMDRFSTSRLIGAPPGYVGYEEGGQLTEAVRRSPHSVILFDELEKAHEDVLNLLLQVMDEGTLTDGKGRTVSFKNNIFVMTSNIGSKNIVEAARSMSQEVEDESQLTSDVVKGALEEAMRPEFLNRIDEIIVFSPLPYDQLKAIARNLIDNTVKRVADDSSITLTVSDNIAEVVTREALGGASTYGARPIRRAVQRYLEDTMAEAIMSDFIQEGDSAKVNLKDPNSGKYVVEIERELDGESFLIDVDEDAGISKESLDYSAAYGEVPNLDEPPEQEPGAFQ</sequence>
<dbReference type="Gene3D" id="1.10.1780.10">
    <property type="entry name" value="Clp, N-terminal domain"/>
    <property type="match status" value="1"/>
</dbReference>
<dbReference type="SMART" id="SM00382">
    <property type="entry name" value="AAA"/>
    <property type="match status" value="2"/>
</dbReference>
<feature type="domain" description="AAA+ ATPase" evidence="6">
    <location>
        <begin position="343"/>
        <end position="543"/>
    </location>
</feature>
<keyword evidence="1" id="KW-0677">Repeat</keyword>
<gene>
    <name evidence="8" type="ORF">PSNMU_V1.4_AUG-EV-PASAV3_0062430</name>
</gene>
<dbReference type="Proteomes" id="UP000291116">
    <property type="component" value="Unassembled WGS sequence"/>
</dbReference>
<evidence type="ECO:0000259" key="7">
    <source>
        <dbReference type="SMART" id="SM01086"/>
    </source>
</evidence>
<organism evidence="8 9">
    <name type="scientific">Pseudo-nitzschia multistriata</name>
    <dbReference type="NCBI Taxonomy" id="183589"/>
    <lineage>
        <taxon>Eukaryota</taxon>
        <taxon>Sar</taxon>
        <taxon>Stramenopiles</taxon>
        <taxon>Ochrophyta</taxon>
        <taxon>Bacillariophyta</taxon>
        <taxon>Bacillariophyceae</taxon>
        <taxon>Bacillariophycidae</taxon>
        <taxon>Bacillariales</taxon>
        <taxon>Bacillariaceae</taxon>
        <taxon>Pseudo-nitzschia</taxon>
    </lineage>
</organism>
<keyword evidence="3" id="KW-0067">ATP-binding</keyword>
<reference evidence="8 9" key="1">
    <citation type="submission" date="2019-01" db="EMBL/GenBank/DDBJ databases">
        <authorList>
            <person name="Ferrante I. M."/>
        </authorList>
    </citation>
    <scope>NUCLEOTIDE SEQUENCE [LARGE SCALE GENOMIC DNA]</scope>
    <source>
        <strain evidence="8 9">B856</strain>
    </source>
</reference>
<evidence type="ECO:0000313" key="8">
    <source>
        <dbReference type="EMBL" id="VEU39395.1"/>
    </source>
</evidence>
<dbReference type="GO" id="GO:0034605">
    <property type="term" value="P:cellular response to heat"/>
    <property type="evidence" value="ECO:0007669"/>
    <property type="project" value="TreeGrafter"/>
</dbReference>
<dbReference type="GO" id="GO:0005737">
    <property type="term" value="C:cytoplasm"/>
    <property type="evidence" value="ECO:0007669"/>
    <property type="project" value="TreeGrafter"/>
</dbReference>
<dbReference type="Pfam" id="PF07724">
    <property type="entry name" value="AAA_2"/>
    <property type="match status" value="1"/>
</dbReference>
<dbReference type="Pfam" id="PF00004">
    <property type="entry name" value="AAA"/>
    <property type="match status" value="1"/>
</dbReference>
<dbReference type="InterPro" id="IPR003593">
    <property type="entry name" value="AAA+_ATPase"/>
</dbReference>
<evidence type="ECO:0000256" key="1">
    <source>
        <dbReference type="ARBA" id="ARBA00022737"/>
    </source>
</evidence>
<dbReference type="PANTHER" id="PTHR11638:SF18">
    <property type="entry name" value="HEAT SHOCK PROTEIN 104"/>
    <property type="match status" value="1"/>
</dbReference>
<dbReference type="CDD" id="cd19499">
    <property type="entry name" value="RecA-like_ClpB_Hsp104-like"/>
    <property type="match status" value="1"/>
</dbReference>
<dbReference type="InterPro" id="IPR036628">
    <property type="entry name" value="Clp_N_dom_sf"/>
</dbReference>
<dbReference type="InterPro" id="IPR028299">
    <property type="entry name" value="ClpA/B_CS2"/>
</dbReference>
<dbReference type="FunFam" id="3.40.50.300:FF:000025">
    <property type="entry name" value="ATP-dependent Clp protease subunit"/>
    <property type="match status" value="1"/>
</dbReference>
<dbReference type="AlphaFoldDB" id="A0A448ZBG9"/>
<feature type="domain" description="Clp ATPase C-terminal" evidence="7">
    <location>
        <begin position="854"/>
        <end position="949"/>
    </location>
</feature>
<keyword evidence="9" id="KW-1185">Reference proteome</keyword>
<dbReference type="SUPFAM" id="SSF52540">
    <property type="entry name" value="P-loop containing nucleoside triphosphate hydrolases"/>
    <property type="match status" value="2"/>
</dbReference>
<dbReference type="PROSITE" id="PS00871">
    <property type="entry name" value="CLPAB_2"/>
    <property type="match status" value="1"/>
</dbReference>
<feature type="chain" id="PRO_5019126096" description="Clp R domain-containing protein" evidence="5">
    <location>
        <begin position="21"/>
        <end position="999"/>
    </location>
</feature>
<dbReference type="InterPro" id="IPR003959">
    <property type="entry name" value="ATPase_AAA_core"/>
</dbReference>
<accession>A0A448ZBG9</accession>
<dbReference type="Gene3D" id="3.40.50.300">
    <property type="entry name" value="P-loop containing nucleotide triphosphate hydrolases"/>
    <property type="match status" value="2"/>
</dbReference>
<keyword evidence="2" id="KW-0547">Nucleotide-binding</keyword>
<dbReference type="InterPro" id="IPR027417">
    <property type="entry name" value="P-loop_NTPase"/>
</dbReference>
<evidence type="ECO:0000313" key="9">
    <source>
        <dbReference type="Proteomes" id="UP000291116"/>
    </source>
</evidence>
<keyword evidence="5" id="KW-0732">Signal</keyword>
<evidence type="ECO:0000259" key="6">
    <source>
        <dbReference type="SMART" id="SM00382"/>
    </source>
</evidence>
<evidence type="ECO:0000256" key="5">
    <source>
        <dbReference type="SAM" id="SignalP"/>
    </source>
</evidence>
<dbReference type="EMBL" id="CAACVS010000220">
    <property type="protein sequence ID" value="VEU39395.1"/>
    <property type="molecule type" value="Genomic_DNA"/>
</dbReference>
<evidence type="ECO:0000256" key="4">
    <source>
        <dbReference type="ARBA" id="ARBA00023186"/>
    </source>
</evidence>
<dbReference type="InterPro" id="IPR041546">
    <property type="entry name" value="ClpA/ClpB_AAA_lid"/>
</dbReference>
<dbReference type="InterPro" id="IPR050130">
    <property type="entry name" value="ClpA_ClpB"/>
</dbReference>